<comment type="caution">
    <text evidence="1">The sequence shown here is derived from an EMBL/GenBank/DDBJ whole genome shotgun (WGS) entry which is preliminary data.</text>
</comment>
<dbReference type="InterPro" id="IPR012347">
    <property type="entry name" value="Ferritin-like"/>
</dbReference>
<dbReference type="PANTHER" id="PTHR42932">
    <property type="entry name" value="GENERAL STRESS PROTEIN 20U"/>
    <property type="match status" value="1"/>
</dbReference>
<dbReference type="GO" id="GO:0003677">
    <property type="term" value="F:DNA binding"/>
    <property type="evidence" value="ECO:0007669"/>
    <property type="project" value="UniProtKB-KW"/>
</dbReference>
<evidence type="ECO:0000313" key="2">
    <source>
        <dbReference type="Proteomes" id="UP000256485"/>
    </source>
</evidence>
<dbReference type="InterPro" id="IPR009078">
    <property type="entry name" value="Ferritin-like_SF"/>
</dbReference>
<evidence type="ECO:0000313" key="1">
    <source>
        <dbReference type="EMBL" id="REF37678.1"/>
    </source>
</evidence>
<dbReference type="EMBL" id="QTUC01000001">
    <property type="protein sequence ID" value="REF37678.1"/>
    <property type="molecule type" value="Genomic_DNA"/>
</dbReference>
<dbReference type="InterPro" id="IPR002177">
    <property type="entry name" value="DPS_DNA-bd"/>
</dbReference>
<organism evidence="1 2">
    <name type="scientific">Thermasporomyces composti</name>
    <dbReference type="NCBI Taxonomy" id="696763"/>
    <lineage>
        <taxon>Bacteria</taxon>
        <taxon>Bacillati</taxon>
        <taxon>Actinomycetota</taxon>
        <taxon>Actinomycetes</taxon>
        <taxon>Propionibacteriales</taxon>
        <taxon>Nocardioidaceae</taxon>
        <taxon>Thermasporomyces</taxon>
    </lineage>
</organism>
<accession>A0A3D9V7A3</accession>
<name>A0A3D9V7A3_THECX</name>
<proteinExistence type="predicted"/>
<sequence>MGAHRASPLGPGSKVARFLQPMLVDLLALVLNGRQALWHLRGHQRVRFRLELLVSDAWRFADEVAARMVSLGVPADGRPSTVTTTTSVPELVAGFLTEDKTVSAVVDQVEAVLARARDAVACLAEVDPVSRGVAVDLVRRLESHRVVLVGRQPL</sequence>
<keyword evidence="1" id="KW-0238">DNA-binding</keyword>
<protein>
    <submittedName>
        <fullName evidence="1">Starvation-inducible DNA-binding protein</fullName>
    </submittedName>
</protein>
<keyword evidence="2" id="KW-1185">Reference proteome</keyword>
<gene>
    <name evidence="1" type="ORF">DFJ64_3129</name>
</gene>
<dbReference type="PANTHER" id="PTHR42932:SF2">
    <property type="entry name" value="DNA PROTECTION DURING STARVATION PROTEIN 1"/>
    <property type="match status" value="1"/>
</dbReference>
<dbReference type="SUPFAM" id="SSF47240">
    <property type="entry name" value="Ferritin-like"/>
    <property type="match status" value="1"/>
</dbReference>
<reference evidence="1 2" key="1">
    <citation type="submission" date="2018-08" db="EMBL/GenBank/DDBJ databases">
        <title>Sequencing the genomes of 1000 actinobacteria strains.</title>
        <authorList>
            <person name="Klenk H.-P."/>
        </authorList>
    </citation>
    <scope>NUCLEOTIDE SEQUENCE [LARGE SCALE GENOMIC DNA]</scope>
    <source>
        <strain evidence="1 2">DSM 22891</strain>
    </source>
</reference>
<dbReference type="RefSeq" id="WP_245941162.1">
    <property type="nucleotide sequence ID" value="NZ_QTUC01000001.1"/>
</dbReference>
<dbReference type="AlphaFoldDB" id="A0A3D9V7A3"/>
<dbReference type="Gene3D" id="1.20.1260.10">
    <property type="match status" value="1"/>
</dbReference>
<dbReference type="Proteomes" id="UP000256485">
    <property type="component" value="Unassembled WGS sequence"/>
</dbReference>